<accession>A0A412TWD9</accession>
<sequence>MDYCRMIYEIFKTDQGVWAEMIGRLLDRCADKVPVVRLIFYAAPADNREYLQWKRELQQLVDERFPAPRPVVSLVAQRPLDTGLVMEVHGLEPDFQGKVTEVAMEGEGYYLRIEKEGFREVLLGGVCGEDPDMPVTQQAEQAFGKAEKVLLQEGMHWGDVVRQWNYLEWITGYSDGNQRYQDFNDVRSRFYASSVWPAGYPAATGIGTQHGGVMIDLNAIVADPRKLQIVPLDNDLQVAAHSYSDKVLFSRSEQKTTPKFERAKVVSDGEHGLVYISGTAAIRGENSLQDMGVLVQTGTTMENIEHLIAPENLQKAKVNPVKKNEMKLLRVYLKHPEAIDPVKIYMDRLFTSIPVAYLLADVCRDELLVEIEGIATFWASEV</sequence>
<dbReference type="Pfam" id="PF21168">
    <property type="entry name" value="FkbO_Hyg5-like_N"/>
    <property type="match status" value="1"/>
</dbReference>
<comment type="caution">
    <text evidence="2">The sequence shown here is derived from an EMBL/GenBank/DDBJ whole genome shotgun (WGS) entry which is preliminary data.</text>
</comment>
<gene>
    <name evidence="2" type="ORF">DWW57_03810</name>
</gene>
<evidence type="ECO:0000313" key="3">
    <source>
        <dbReference type="Proteomes" id="UP000284243"/>
    </source>
</evidence>
<proteinExistence type="predicted"/>
<dbReference type="EMBL" id="QRYC01000003">
    <property type="protein sequence ID" value="RGU58188.1"/>
    <property type="molecule type" value="Genomic_DNA"/>
</dbReference>
<feature type="domain" description="Chorismatase FkbO/Hyg5-like N-terminal" evidence="1">
    <location>
        <begin position="125"/>
        <end position="215"/>
    </location>
</feature>
<dbReference type="GO" id="GO:0005829">
    <property type="term" value="C:cytosol"/>
    <property type="evidence" value="ECO:0007669"/>
    <property type="project" value="TreeGrafter"/>
</dbReference>
<organism evidence="2 3">
    <name type="scientific">Odoribacter splanchnicus</name>
    <dbReference type="NCBI Taxonomy" id="28118"/>
    <lineage>
        <taxon>Bacteria</taxon>
        <taxon>Pseudomonadati</taxon>
        <taxon>Bacteroidota</taxon>
        <taxon>Bacteroidia</taxon>
        <taxon>Bacteroidales</taxon>
        <taxon>Odoribacteraceae</taxon>
        <taxon>Odoribacter</taxon>
    </lineage>
</organism>
<dbReference type="RefSeq" id="WP_087381299.1">
    <property type="nucleotide sequence ID" value="NZ_JADMUD010000001.1"/>
</dbReference>
<protein>
    <submittedName>
        <fullName evidence="2">PTS cellobiose transporter subunit IIC</fullName>
    </submittedName>
</protein>
<dbReference type="Gene3D" id="3.30.1330.40">
    <property type="entry name" value="RutC-like"/>
    <property type="match status" value="2"/>
</dbReference>
<dbReference type="GO" id="GO:0019239">
    <property type="term" value="F:deaminase activity"/>
    <property type="evidence" value="ECO:0007669"/>
    <property type="project" value="TreeGrafter"/>
</dbReference>
<dbReference type="PANTHER" id="PTHR11803">
    <property type="entry name" value="2-IMINOBUTANOATE/2-IMINOPROPANOATE DEAMINASE RIDA"/>
    <property type="match status" value="1"/>
</dbReference>
<dbReference type="InterPro" id="IPR049368">
    <property type="entry name" value="FkbO_Hyg5-like_N"/>
</dbReference>
<dbReference type="Proteomes" id="UP000284243">
    <property type="component" value="Unassembled WGS sequence"/>
</dbReference>
<dbReference type="SUPFAM" id="SSF55298">
    <property type="entry name" value="YjgF-like"/>
    <property type="match status" value="2"/>
</dbReference>
<dbReference type="PANTHER" id="PTHR11803:SF59">
    <property type="entry name" value="ENDORIBONUCLEASE"/>
    <property type="match status" value="1"/>
</dbReference>
<evidence type="ECO:0000259" key="1">
    <source>
        <dbReference type="Pfam" id="PF21168"/>
    </source>
</evidence>
<dbReference type="InterPro" id="IPR035959">
    <property type="entry name" value="RutC-like_sf"/>
</dbReference>
<evidence type="ECO:0000313" key="2">
    <source>
        <dbReference type="EMBL" id="RGU58188.1"/>
    </source>
</evidence>
<dbReference type="AlphaFoldDB" id="A0A412TWD9"/>
<reference evidence="2 3" key="1">
    <citation type="submission" date="2018-08" db="EMBL/GenBank/DDBJ databases">
        <title>A genome reference for cultivated species of the human gut microbiota.</title>
        <authorList>
            <person name="Zou Y."/>
            <person name="Xue W."/>
            <person name="Luo G."/>
        </authorList>
    </citation>
    <scope>NUCLEOTIDE SEQUENCE [LARGE SCALE GENOMIC DNA]</scope>
    <source>
        <strain evidence="2 3">AF16-14</strain>
    </source>
</reference>
<dbReference type="InterPro" id="IPR006175">
    <property type="entry name" value="YjgF/YER057c/UK114"/>
</dbReference>
<name>A0A412TWD9_9BACT</name>